<evidence type="ECO:0008006" key="3">
    <source>
        <dbReference type="Google" id="ProtNLM"/>
    </source>
</evidence>
<dbReference type="Pfam" id="PF04393">
    <property type="entry name" value="DUF535"/>
    <property type="match status" value="1"/>
</dbReference>
<sequence length="302" mass="35336">MKFRTLPGVLLDIAYQIYPDQWRKRLKFFLRSLLFYRTSRQWLEGLDDLVPLNSLTRNHAHILEKPYRPYLEKSLGAGQRAMLVLQHHETLNMRGWNALSFLENPQEHKVICKFDGCRGQHYEVHVQSASQFAKEGELTVSLMEQGYRLYAATFTLLDEEDTLTLFVGCLQGATGPHRRELINRATKNFHNTRPGLLMLFILKAMARHLLADNLGMVSSAKHVYQHLRKRRTISFDYDKFCIEQGFSATPNGHWISDLEIKHKALEDVPSSRRGEYQRKLRLKEDLQNQIELFLNQLQEIPE</sequence>
<dbReference type="PANTHER" id="PTHR38785:SF1">
    <property type="entry name" value="HOMOLOG OF VIRK"/>
    <property type="match status" value="1"/>
</dbReference>
<dbReference type="RefSeq" id="WP_284280115.1">
    <property type="nucleotide sequence ID" value="NZ_BSOJ01000007.1"/>
</dbReference>
<dbReference type="EMBL" id="BSOJ01000007">
    <property type="protein sequence ID" value="GLR25689.1"/>
    <property type="molecule type" value="Genomic_DNA"/>
</dbReference>
<gene>
    <name evidence="1" type="ORF">GCM10007875_07770</name>
</gene>
<accession>A0ABQ5YM74</accession>
<evidence type="ECO:0000313" key="1">
    <source>
        <dbReference type="EMBL" id="GLR25689.1"/>
    </source>
</evidence>
<dbReference type="PANTHER" id="PTHR38785">
    <property type="entry name" value="HOMOLOG OF VIRK"/>
    <property type="match status" value="1"/>
</dbReference>
<comment type="caution">
    <text evidence="1">The sequence shown here is derived from an EMBL/GenBank/DDBJ whole genome shotgun (WGS) entry which is preliminary data.</text>
</comment>
<organism evidence="1 2">
    <name type="scientific">Limnobacter litoralis</name>
    <dbReference type="NCBI Taxonomy" id="481366"/>
    <lineage>
        <taxon>Bacteria</taxon>
        <taxon>Pseudomonadati</taxon>
        <taxon>Pseudomonadota</taxon>
        <taxon>Betaproteobacteria</taxon>
        <taxon>Burkholderiales</taxon>
        <taxon>Burkholderiaceae</taxon>
        <taxon>Limnobacter</taxon>
    </lineage>
</organism>
<name>A0ABQ5YM74_9BURK</name>
<reference evidence="2" key="1">
    <citation type="journal article" date="2019" name="Int. J. Syst. Evol. Microbiol.">
        <title>The Global Catalogue of Microorganisms (GCM) 10K type strain sequencing project: providing services to taxonomists for standard genome sequencing and annotation.</title>
        <authorList>
            <consortium name="The Broad Institute Genomics Platform"/>
            <consortium name="The Broad Institute Genome Sequencing Center for Infectious Disease"/>
            <person name="Wu L."/>
            <person name="Ma J."/>
        </authorList>
    </citation>
    <scope>NUCLEOTIDE SEQUENCE [LARGE SCALE GENOMIC DNA]</scope>
    <source>
        <strain evidence="2">NBRC 105857</strain>
    </source>
</reference>
<dbReference type="Proteomes" id="UP001156664">
    <property type="component" value="Unassembled WGS sequence"/>
</dbReference>
<dbReference type="InterPro" id="IPR007488">
    <property type="entry name" value="DUF535"/>
</dbReference>
<evidence type="ECO:0000313" key="2">
    <source>
        <dbReference type="Proteomes" id="UP001156664"/>
    </source>
</evidence>
<proteinExistence type="predicted"/>
<keyword evidence="2" id="KW-1185">Reference proteome</keyword>
<protein>
    <recommendedName>
        <fullName evidence="3">DUF535 domain-containing protein</fullName>
    </recommendedName>
</protein>